<proteinExistence type="predicted"/>
<protein>
    <submittedName>
        <fullName evidence="2">Uncharacterized protein</fullName>
    </submittedName>
</protein>
<sequence>MSMFKFNSHPAPGYHADGSLVTTQTSSVGAVTTRKKIITSNLNFGSGGGGGLGGSGGGGFGGAGAGGSNGGLGTGGGGFGGFGGGSQSGATVDHYNPIWDRLDEGS</sequence>
<accession>X0Z1C9</accession>
<dbReference type="EMBL" id="BARS01054901">
    <property type="protein sequence ID" value="GAG52412.1"/>
    <property type="molecule type" value="Genomic_DNA"/>
</dbReference>
<feature type="region of interest" description="Disordered" evidence="1">
    <location>
        <begin position="80"/>
        <end position="106"/>
    </location>
</feature>
<evidence type="ECO:0000256" key="1">
    <source>
        <dbReference type="SAM" id="MobiDB-lite"/>
    </source>
</evidence>
<evidence type="ECO:0000313" key="2">
    <source>
        <dbReference type="EMBL" id="GAG52412.1"/>
    </source>
</evidence>
<feature type="non-terminal residue" evidence="2">
    <location>
        <position position="106"/>
    </location>
</feature>
<comment type="caution">
    <text evidence="2">The sequence shown here is derived from an EMBL/GenBank/DDBJ whole genome shotgun (WGS) entry which is preliminary data.</text>
</comment>
<name>X0Z1C9_9ZZZZ</name>
<dbReference type="AlphaFoldDB" id="X0Z1C9"/>
<gene>
    <name evidence="2" type="ORF">S01H1_81177</name>
</gene>
<organism evidence="2">
    <name type="scientific">marine sediment metagenome</name>
    <dbReference type="NCBI Taxonomy" id="412755"/>
    <lineage>
        <taxon>unclassified sequences</taxon>
        <taxon>metagenomes</taxon>
        <taxon>ecological metagenomes</taxon>
    </lineage>
</organism>
<reference evidence="2" key="1">
    <citation type="journal article" date="2014" name="Front. Microbiol.">
        <title>High frequency of phylogenetically diverse reductive dehalogenase-homologous genes in deep subseafloor sedimentary metagenomes.</title>
        <authorList>
            <person name="Kawai M."/>
            <person name="Futagami T."/>
            <person name="Toyoda A."/>
            <person name="Takaki Y."/>
            <person name="Nishi S."/>
            <person name="Hori S."/>
            <person name="Arai W."/>
            <person name="Tsubouchi T."/>
            <person name="Morono Y."/>
            <person name="Uchiyama I."/>
            <person name="Ito T."/>
            <person name="Fujiyama A."/>
            <person name="Inagaki F."/>
            <person name="Takami H."/>
        </authorList>
    </citation>
    <scope>NUCLEOTIDE SEQUENCE</scope>
    <source>
        <strain evidence="2">Expedition CK06-06</strain>
    </source>
</reference>